<dbReference type="PANTHER" id="PTHR22760:SF1">
    <property type="entry name" value="DOL-P-MAN:MAN(7)GLCNAC(2)-PP-DOL ALPHA-1,6-MANNOSYLTRANSFERASE"/>
    <property type="match status" value="1"/>
</dbReference>
<evidence type="ECO:0000256" key="6">
    <source>
        <dbReference type="ARBA" id="ARBA00022692"/>
    </source>
</evidence>
<comment type="caution">
    <text evidence="15">The sequence shown here is derived from an EMBL/GenBank/DDBJ whole genome shotgun (WGS) entry which is preliminary data.</text>
</comment>
<evidence type="ECO:0000256" key="1">
    <source>
        <dbReference type="ARBA" id="ARBA00004477"/>
    </source>
</evidence>
<feature type="transmembrane region" description="Helical" evidence="12">
    <location>
        <begin position="311"/>
        <end position="331"/>
    </location>
</feature>
<feature type="transmembrane region" description="Helical" evidence="12">
    <location>
        <begin position="123"/>
        <end position="140"/>
    </location>
</feature>
<evidence type="ECO:0000256" key="11">
    <source>
        <dbReference type="ARBA" id="ARBA00048899"/>
    </source>
</evidence>
<keyword evidence="4 12" id="KW-0328">Glycosyltransferase</keyword>
<dbReference type="GO" id="GO:0006487">
    <property type="term" value="P:protein N-linked glycosylation"/>
    <property type="evidence" value="ECO:0007669"/>
    <property type="project" value="TreeGrafter"/>
</dbReference>
<accession>A0AAV2RI29</accession>
<evidence type="ECO:0000256" key="12">
    <source>
        <dbReference type="RuleBase" id="RU363075"/>
    </source>
</evidence>
<sequence length="934" mass="106472">MILVGCTELGLLDLVFYATWTGFHHVGMCHLIQHNKKGVMSYDSRYLHFSKSCTIKCNFITQILLSKGSNKYLSIKWHFDGGRFLETVTKKMMPSLLTCLNIRDESDNIDEKLSITIHFGDKTVLWLIFIFTINVMHFLYHQNCPSGANYGLSKTLFAFSAWMEQRHGRLILLSGAAVLIFRSELCLLLGPMLLTDLATKRLEILKFLRYGIPSGILCLGLTIGIDSIFWRHLLWPEGDVFWFNTYQNQSHNWGVYPFLWYWYSALPRALGLSLLLVPIGIAVDKRVRVLLTPALVFVALYSFMPHKELRFIIYVFPLFNVAAARASQFFWEGRDKTGGRQFLAIGCILHLICNAALTGLLVTISSANYPGGVALQKFHEIVPASESVNLHIDNLCAQSGVSRFTQLNDNWIYNKTENLQAGSSKLRKFTHLLVEAKSKFSYNLKKYKDTHEILASVEAFSHLHFNYQQFPPVKVRVKPTVFILKNLVEDDIELFEDISTSKMEEDIVATIEEGEDSEKEEKLDVDLLSTNPLPEEPLPVNEREGVVNEATQENFAAEDISGEGDIVEEISDIVEAVTENIEENISETVGADEDRENDDVSQDVEDTPMVEKEIVVEDEMVYNGMYVEENDIDDSIYDKETILINEDENIIDHEENDDSDVIQEEDRPLVEVTFPEEIHSQVSEKIETFTPDTVKLVFEVPTCHFMLFGARILCNTVGVRFIEGVIQIPHYEEIIEGYLDIKEEIRDIDFEISQYKITELIATYGYIRQPPTCIRCGSLHHQLRHCTERKATESITVDIDIESESEHGSSEEESNADNESENEDESEYGSVYGRSGQSVPDHDPSDVQLDEHRQPSNNVINPEPDQMLQEVTTVEVVIAEDCEAKIRTCPSGKHPNGGDFNIDLLQHEKTQVDQLFLRLPKHLDINKPKEHLYV</sequence>
<keyword evidence="8 12" id="KW-1133">Transmembrane helix</keyword>
<keyword evidence="14" id="KW-0732">Signal</keyword>
<keyword evidence="7 12" id="KW-0256">Endoplasmic reticulum</keyword>
<keyword evidence="6 12" id="KW-0812">Transmembrane</keyword>
<comment type="pathway">
    <text evidence="2">Protein modification; protein glycosylation.</text>
</comment>
<evidence type="ECO:0000256" key="13">
    <source>
        <dbReference type="SAM" id="MobiDB-lite"/>
    </source>
</evidence>
<organism evidence="15 16">
    <name type="scientific">Meganyctiphanes norvegica</name>
    <name type="common">Northern krill</name>
    <name type="synonym">Thysanopoda norvegica</name>
    <dbReference type="NCBI Taxonomy" id="48144"/>
    <lineage>
        <taxon>Eukaryota</taxon>
        <taxon>Metazoa</taxon>
        <taxon>Ecdysozoa</taxon>
        <taxon>Arthropoda</taxon>
        <taxon>Crustacea</taxon>
        <taxon>Multicrustacea</taxon>
        <taxon>Malacostraca</taxon>
        <taxon>Eumalacostraca</taxon>
        <taxon>Eucarida</taxon>
        <taxon>Euphausiacea</taxon>
        <taxon>Euphausiidae</taxon>
        <taxon>Meganyctiphanes</taxon>
    </lineage>
</organism>
<comment type="function">
    <text evidence="10">Mannosyltransferase that operates in the biosynthetic pathway of dolichol-linked oligosaccharides, the glycan precursors employed in protein asparagine (N)-glycosylation. The assembly of dolichol-linked oligosaccharides begins on the cytosolic side of the endoplasmic reticulum membrane and finishes in its lumen. The sequential addition of sugars to dolichol pyrophosphate produces dolichol-linked oligosaccharides containing fourteen sugars, including two GlcNAcs, nine mannoses and three glucoses. Once assembled, the oligosaccharide is transferred from the lipid to nascent proteins by oligosaccharyltransferases. In the lumen of the endoplasmic reticulum, adds the eighth mannose residue in an alpha-1,6 linkage onto Man(7)GlcNAc(2)-PP-dolichol to produce Man(8)GlcNAc(2)-PP-dolichol.</text>
</comment>
<evidence type="ECO:0000256" key="9">
    <source>
        <dbReference type="ARBA" id="ARBA00023136"/>
    </source>
</evidence>
<dbReference type="AlphaFoldDB" id="A0AAV2RI29"/>
<comment type="similarity">
    <text evidence="3 12">Belongs to the glycosyltransferase 22 family.</text>
</comment>
<evidence type="ECO:0000256" key="2">
    <source>
        <dbReference type="ARBA" id="ARBA00004922"/>
    </source>
</evidence>
<evidence type="ECO:0000313" key="15">
    <source>
        <dbReference type="EMBL" id="CAL4123043.1"/>
    </source>
</evidence>
<evidence type="ECO:0000256" key="3">
    <source>
        <dbReference type="ARBA" id="ARBA00007063"/>
    </source>
</evidence>
<evidence type="ECO:0000256" key="7">
    <source>
        <dbReference type="ARBA" id="ARBA00022824"/>
    </source>
</evidence>
<keyword evidence="5" id="KW-0808">Transferase</keyword>
<feature type="transmembrane region" description="Helical" evidence="12">
    <location>
        <begin position="343"/>
        <end position="364"/>
    </location>
</feature>
<gene>
    <name evidence="15" type="ORF">MNOR_LOCUS23740</name>
</gene>
<dbReference type="PANTHER" id="PTHR22760">
    <property type="entry name" value="GLYCOSYLTRANSFERASE"/>
    <property type="match status" value="1"/>
</dbReference>
<evidence type="ECO:0000313" key="16">
    <source>
        <dbReference type="Proteomes" id="UP001497623"/>
    </source>
</evidence>
<feature type="non-terminal residue" evidence="15">
    <location>
        <position position="934"/>
    </location>
</feature>
<dbReference type="InterPro" id="IPR005599">
    <property type="entry name" value="GPI_mannosylTrfase"/>
</dbReference>
<feature type="chain" id="PRO_5043741139" description="Mannosyltransferase" evidence="14">
    <location>
        <begin position="18"/>
        <end position="934"/>
    </location>
</feature>
<proteinExistence type="inferred from homology"/>
<evidence type="ECO:0000256" key="8">
    <source>
        <dbReference type="ARBA" id="ARBA00022989"/>
    </source>
</evidence>
<feature type="region of interest" description="Disordered" evidence="13">
    <location>
        <begin position="585"/>
        <end position="605"/>
    </location>
</feature>
<comment type="subcellular location">
    <subcellularLocation>
        <location evidence="1 12">Endoplasmic reticulum membrane</location>
        <topology evidence="1 12">Multi-pass membrane protein</topology>
    </subcellularLocation>
</comment>
<keyword evidence="9 12" id="KW-0472">Membrane</keyword>
<feature type="transmembrane region" description="Helical" evidence="12">
    <location>
        <begin position="207"/>
        <end position="230"/>
    </location>
</feature>
<reference evidence="15 16" key="1">
    <citation type="submission" date="2024-05" db="EMBL/GenBank/DDBJ databases">
        <authorList>
            <person name="Wallberg A."/>
        </authorList>
    </citation>
    <scope>NUCLEOTIDE SEQUENCE [LARGE SCALE GENOMIC DNA]</scope>
</reference>
<dbReference type="GO" id="GO:0052917">
    <property type="term" value="F:dol-P-Man:Man(7)GlcNAc(2)-PP-Dol alpha-1,6-mannosyltransferase activity"/>
    <property type="evidence" value="ECO:0007669"/>
    <property type="project" value="UniProtKB-EC"/>
</dbReference>
<protein>
    <recommendedName>
        <fullName evidence="12">Mannosyltransferase</fullName>
        <ecNumber evidence="12">2.4.1.-</ecNumber>
    </recommendedName>
</protein>
<feature type="signal peptide" evidence="14">
    <location>
        <begin position="1"/>
        <end position="17"/>
    </location>
</feature>
<evidence type="ECO:0000256" key="4">
    <source>
        <dbReference type="ARBA" id="ARBA00022676"/>
    </source>
</evidence>
<comment type="catalytic activity">
    <reaction evidence="11">
        <text>an alpha-D-Man-(1-&gt;2)-alpha-D-Man-(1-&gt;2)-alpha-D-Man-(1-&gt;3)-[alpha-D-Man-(1-&gt;2)-alpha-D-Man-(1-&gt;3)-alpha-D-Man-(1-&gt;6)]-beta-D-Man-(1-&gt;4)-beta-D-GlcNAc-(1-&gt;4)-alpha-D-GlcNAc-diphospho-di-trans,poly-cis-dolichol + a di-trans,poly-cis-dolichyl beta-D-mannosyl phosphate = an alpha-D-Man-(1-&gt;2)-alpha-D-Man-(1-&gt;2)-alpha-D-Man-(1-&gt;3)-[alpha-D-Man-(1-&gt;2)-alpha-D-Man-(1-&gt;3)-[alpha-D-Man-(1-&gt;6)]-alpha-D-Man-(1-&gt;6)]-beta-D-Man-(1-&gt;4)-beta-D-GlcNAc-(1-&gt;4)-alpha-D-GlcNAc-diphospho-di-trans,poly-cis-dolichol + a di-trans,poly-cis-dolichyl phosphate + H(+)</text>
        <dbReference type="Rhea" id="RHEA:29535"/>
        <dbReference type="Rhea" id="RHEA-COMP:19498"/>
        <dbReference type="Rhea" id="RHEA-COMP:19501"/>
        <dbReference type="Rhea" id="RHEA-COMP:19518"/>
        <dbReference type="Rhea" id="RHEA-COMP:19519"/>
        <dbReference type="ChEBI" id="CHEBI:15378"/>
        <dbReference type="ChEBI" id="CHEBI:57683"/>
        <dbReference type="ChEBI" id="CHEBI:58211"/>
        <dbReference type="ChEBI" id="CHEBI:132517"/>
        <dbReference type="ChEBI" id="CHEBI:132519"/>
        <dbReference type="EC" id="2.4.1.260"/>
    </reaction>
    <physiologicalReaction direction="left-to-right" evidence="11">
        <dbReference type="Rhea" id="RHEA:29536"/>
    </physiologicalReaction>
</comment>
<dbReference type="GO" id="GO:0005789">
    <property type="term" value="C:endoplasmic reticulum membrane"/>
    <property type="evidence" value="ECO:0007669"/>
    <property type="project" value="UniProtKB-SubCell"/>
</dbReference>
<feature type="compositionally biased region" description="Acidic residues" evidence="13">
    <location>
        <begin position="811"/>
        <end position="827"/>
    </location>
</feature>
<feature type="compositionally biased region" description="Basic and acidic residues" evidence="13">
    <location>
        <begin position="840"/>
        <end position="854"/>
    </location>
</feature>
<evidence type="ECO:0000256" key="14">
    <source>
        <dbReference type="SAM" id="SignalP"/>
    </source>
</evidence>
<evidence type="ECO:0000256" key="5">
    <source>
        <dbReference type="ARBA" id="ARBA00022679"/>
    </source>
</evidence>
<keyword evidence="16" id="KW-1185">Reference proteome</keyword>
<feature type="transmembrane region" description="Helical" evidence="12">
    <location>
        <begin position="170"/>
        <end position="195"/>
    </location>
</feature>
<dbReference type="EMBL" id="CAXKWB010021209">
    <property type="protein sequence ID" value="CAL4123043.1"/>
    <property type="molecule type" value="Genomic_DNA"/>
</dbReference>
<feature type="transmembrane region" description="Helical" evidence="12">
    <location>
        <begin position="289"/>
        <end position="305"/>
    </location>
</feature>
<feature type="transmembrane region" description="Helical" evidence="12">
    <location>
        <begin position="260"/>
        <end position="282"/>
    </location>
</feature>
<dbReference type="EC" id="2.4.1.-" evidence="12"/>
<dbReference type="Pfam" id="PF03901">
    <property type="entry name" value="Glyco_transf_22"/>
    <property type="match status" value="1"/>
</dbReference>
<name>A0AAV2RI29_MEGNR</name>
<feature type="region of interest" description="Disordered" evidence="13">
    <location>
        <begin position="795"/>
        <end position="866"/>
    </location>
</feature>
<evidence type="ECO:0000256" key="10">
    <source>
        <dbReference type="ARBA" id="ARBA00044721"/>
    </source>
</evidence>
<dbReference type="Proteomes" id="UP001497623">
    <property type="component" value="Unassembled WGS sequence"/>
</dbReference>